<dbReference type="EMBL" id="JABBCX010000002">
    <property type="protein sequence ID" value="NMF47464.1"/>
    <property type="molecule type" value="Genomic_DNA"/>
</dbReference>
<dbReference type="Proteomes" id="UP000519126">
    <property type="component" value="Unassembled WGS sequence"/>
</dbReference>
<organism evidence="1 2">
    <name type="scientific">Pseudoalteromonas arctica</name>
    <dbReference type="NCBI Taxonomy" id="394751"/>
    <lineage>
        <taxon>Bacteria</taxon>
        <taxon>Pseudomonadati</taxon>
        <taxon>Pseudomonadota</taxon>
        <taxon>Gammaproteobacteria</taxon>
        <taxon>Alteromonadales</taxon>
        <taxon>Pseudoalteromonadaceae</taxon>
        <taxon>Pseudoalteromonas</taxon>
    </lineage>
</organism>
<protein>
    <submittedName>
        <fullName evidence="1">Uncharacterized protein</fullName>
    </submittedName>
</protein>
<gene>
    <name evidence="1" type="ORF">HHL01_04645</name>
</gene>
<proteinExistence type="predicted"/>
<accession>A0A7X9U4K5</accession>
<evidence type="ECO:0000313" key="2">
    <source>
        <dbReference type="Proteomes" id="UP000519126"/>
    </source>
</evidence>
<comment type="caution">
    <text evidence="1">The sequence shown here is derived from an EMBL/GenBank/DDBJ whole genome shotgun (WGS) entry which is preliminary data.</text>
</comment>
<sequence>MNKKEFINQINSLYSLAWSLTASVSSLLDQVGIPAHRVFSENSIEHFFFFLNNPPKSNEKVTLINGDVSVYIKELSLINTKLIMSIDDVVTQSLLVDSQEKSRKKTLFGFFKTNKWSDCANVRFNKVICPVYEATLCKTNFNFK</sequence>
<reference evidence="1 2" key="1">
    <citation type="submission" date="2020-04" db="EMBL/GenBank/DDBJ databases">
        <title>Genome Sequencing and Assembley of Pseudoalteromonas artica.</title>
        <authorList>
            <person name="Akerly B."/>
            <person name="Cook G."/>
        </authorList>
    </citation>
    <scope>NUCLEOTIDE SEQUENCE [LARGE SCALE GENOMIC DNA]</scope>
    <source>
        <strain evidence="1 2">NEC-BIFX-0059</strain>
    </source>
</reference>
<name>A0A7X9U4K5_9GAMM</name>
<evidence type="ECO:0000313" key="1">
    <source>
        <dbReference type="EMBL" id="NMF47464.1"/>
    </source>
</evidence>
<dbReference type="AlphaFoldDB" id="A0A7X9U4K5"/>